<evidence type="ECO:0000256" key="1">
    <source>
        <dbReference type="ARBA" id="ARBA00022737"/>
    </source>
</evidence>
<keyword evidence="1" id="KW-0677">Repeat</keyword>
<proteinExistence type="predicted"/>
<dbReference type="PROSITE" id="PS51125">
    <property type="entry name" value="NHL"/>
    <property type="match status" value="1"/>
</dbReference>
<feature type="repeat" description="NHL" evidence="2">
    <location>
        <begin position="142"/>
        <end position="184"/>
    </location>
</feature>
<keyword evidence="5" id="KW-1185">Reference proteome</keyword>
<keyword evidence="3" id="KW-0175">Coiled coil</keyword>
<feature type="coiled-coil region" evidence="3">
    <location>
        <begin position="75"/>
        <end position="102"/>
    </location>
</feature>
<sequence length="219" mass="25652">MATKYVPEIPMNSFEQAEQLIHSTFEKIIRATNERKDLLLVQLSDLKQDYLRKENTRKKQVTDLEELIQQVMKTNIQQNRIRKVQERQLNNLEEEKMKSSEQTLIPFPSFYPEGLDSLLGQLKKFGFIQDTAELYKNKTNPIRRIGNLGTTKGALYDPLGLALDEDKIYIADRYNNRIQIFSTEGEFIHEFGKGQLDYPYGIALNKEWVFIGDYSLMLY</sequence>
<dbReference type="PANTHER" id="PTHR24104">
    <property type="entry name" value="E3 UBIQUITIN-PROTEIN LIGASE NHLRC1-RELATED"/>
    <property type="match status" value="1"/>
</dbReference>
<dbReference type="SUPFAM" id="SSF63825">
    <property type="entry name" value="YWTD domain"/>
    <property type="match status" value="1"/>
</dbReference>
<dbReference type="AlphaFoldDB" id="A0AAV7KDA2"/>
<evidence type="ECO:0000313" key="4">
    <source>
        <dbReference type="EMBL" id="KAI6658675.1"/>
    </source>
</evidence>
<evidence type="ECO:0000256" key="2">
    <source>
        <dbReference type="PROSITE-ProRule" id="PRU00504"/>
    </source>
</evidence>
<evidence type="ECO:0000313" key="5">
    <source>
        <dbReference type="Proteomes" id="UP001165289"/>
    </source>
</evidence>
<reference evidence="4 5" key="1">
    <citation type="journal article" date="2023" name="BMC Biol.">
        <title>The compact genome of the sponge Oopsacas minuta (Hexactinellida) is lacking key metazoan core genes.</title>
        <authorList>
            <person name="Santini S."/>
            <person name="Schenkelaars Q."/>
            <person name="Jourda C."/>
            <person name="Duchesne M."/>
            <person name="Belahbib H."/>
            <person name="Rocher C."/>
            <person name="Selva M."/>
            <person name="Riesgo A."/>
            <person name="Vervoort M."/>
            <person name="Leys S.P."/>
            <person name="Kodjabachian L."/>
            <person name="Le Bivic A."/>
            <person name="Borchiellini C."/>
            <person name="Claverie J.M."/>
            <person name="Renard E."/>
        </authorList>
    </citation>
    <scope>NUCLEOTIDE SEQUENCE [LARGE SCALE GENOMIC DNA]</scope>
    <source>
        <strain evidence="4">SPO-2</strain>
    </source>
</reference>
<comment type="caution">
    <text evidence="4">The sequence shown here is derived from an EMBL/GenBank/DDBJ whole genome shotgun (WGS) entry which is preliminary data.</text>
</comment>
<protein>
    <submittedName>
        <fullName evidence="4">Uncharacterized protein</fullName>
    </submittedName>
</protein>
<dbReference type="Pfam" id="PF01436">
    <property type="entry name" value="NHL"/>
    <property type="match status" value="1"/>
</dbReference>
<gene>
    <name evidence="4" type="ORF">LOD99_10992</name>
</gene>
<dbReference type="GO" id="GO:0008270">
    <property type="term" value="F:zinc ion binding"/>
    <property type="evidence" value="ECO:0007669"/>
    <property type="project" value="UniProtKB-KW"/>
</dbReference>
<dbReference type="Proteomes" id="UP001165289">
    <property type="component" value="Unassembled WGS sequence"/>
</dbReference>
<dbReference type="PANTHER" id="PTHR24104:SF25">
    <property type="entry name" value="PROTEIN LIN-41"/>
    <property type="match status" value="1"/>
</dbReference>
<dbReference type="GO" id="GO:0043161">
    <property type="term" value="P:proteasome-mediated ubiquitin-dependent protein catabolic process"/>
    <property type="evidence" value="ECO:0007669"/>
    <property type="project" value="TreeGrafter"/>
</dbReference>
<dbReference type="Gene3D" id="2.120.10.30">
    <property type="entry name" value="TolB, C-terminal domain"/>
    <property type="match status" value="1"/>
</dbReference>
<accession>A0AAV7KDA2</accession>
<name>A0AAV7KDA2_9METZ</name>
<evidence type="ECO:0000256" key="3">
    <source>
        <dbReference type="SAM" id="Coils"/>
    </source>
</evidence>
<dbReference type="InterPro" id="IPR001258">
    <property type="entry name" value="NHL_repeat"/>
</dbReference>
<organism evidence="4 5">
    <name type="scientific">Oopsacas minuta</name>
    <dbReference type="NCBI Taxonomy" id="111878"/>
    <lineage>
        <taxon>Eukaryota</taxon>
        <taxon>Metazoa</taxon>
        <taxon>Porifera</taxon>
        <taxon>Hexactinellida</taxon>
        <taxon>Hexasterophora</taxon>
        <taxon>Lyssacinosida</taxon>
        <taxon>Leucopsacidae</taxon>
        <taxon>Oopsacas</taxon>
    </lineage>
</organism>
<dbReference type="GO" id="GO:0000209">
    <property type="term" value="P:protein polyubiquitination"/>
    <property type="evidence" value="ECO:0007669"/>
    <property type="project" value="TreeGrafter"/>
</dbReference>
<dbReference type="EMBL" id="JAKMXF010000084">
    <property type="protein sequence ID" value="KAI6658675.1"/>
    <property type="molecule type" value="Genomic_DNA"/>
</dbReference>
<dbReference type="InterPro" id="IPR050952">
    <property type="entry name" value="TRIM-NHL_E3_ligases"/>
</dbReference>
<dbReference type="InterPro" id="IPR011042">
    <property type="entry name" value="6-blade_b-propeller_TolB-like"/>
</dbReference>
<dbReference type="GO" id="GO:0061630">
    <property type="term" value="F:ubiquitin protein ligase activity"/>
    <property type="evidence" value="ECO:0007669"/>
    <property type="project" value="TreeGrafter"/>
</dbReference>